<dbReference type="Gene3D" id="1.25.40.10">
    <property type="entry name" value="Tetratricopeptide repeat domain"/>
    <property type="match status" value="3"/>
</dbReference>
<dbReference type="OrthoDB" id="1893323at2759"/>
<keyword evidence="1" id="KW-0677">Repeat</keyword>
<evidence type="ECO:0000313" key="5">
    <source>
        <dbReference type="Proteomes" id="UP000631114"/>
    </source>
</evidence>
<dbReference type="AlphaFoldDB" id="A0A835M5C2"/>
<protein>
    <recommendedName>
        <fullName evidence="6">Pentatricopeptide repeat-containing protein</fullName>
    </recommendedName>
</protein>
<feature type="repeat" description="PPR" evidence="2">
    <location>
        <begin position="266"/>
        <end position="300"/>
    </location>
</feature>
<evidence type="ECO:0008006" key="6">
    <source>
        <dbReference type="Google" id="ProtNLM"/>
    </source>
</evidence>
<accession>A0A835M5C2</accession>
<dbReference type="PROSITE" id="PS51375">
    <property type="entry name" value="PPR"/>
    <property type="match status" value="2"/>
</dbReference>
<dbReference type="GO" id="GO:0003723">
    <property type="term" value="F:RNA binding"/>
    <property type="evidence" value="ECO:0007669"/>
    <property type="project" value="InterPro"/>
</dbReference>
<keyword evidence="5" id="KW-1185">Reference proteome</keyword>
<dbReference type="NCBIfam" id="TIGR00756">
    <property type="entry name" value="PPR"/>
    <property type="match status" value="2"/>
</dbReference>
<dbReference type="InterPro" id="IPR046960">
    <property type="entry name" value="PPR_At4g14850-like_plant"/>
</dbReference>
<gene>
    <name evidence="4" type="ORF">IFM89_009238</name>
</gene>
<dbReference type="PANTHER" id="PTHR24015:SF1910">
    <property type="entry name" value="PPR REPEAT PROTEIN"/>
    <property type="match status" value="1"/>
</dbReference>
<evidence type="ECO:0000256" key="1">
    <source>
        <dbReference type="ARBA" id="ARBA00022737"/>
    </source>
</evidence>
<proteinExistence type="predicted"/>
<reference evidence="4 5" key="1">
    <citation type="submission" date="2020-10" db="EMBL/GenBank/DDBJ databases">
        <title>The Coptis chinensis genome and diversification of protoberbering-type alkaloids.</title>
        <authorList>
            <person name="Wang B."/>
            <person name="Shu S."/>
            <person name="Song C."/>
            <person name="Liu Y."/>
        </authorList>
    </citation>
    <scope>NUCLEOTIDE SEQUENCE [LARGE SCALE GENOMIC DNA]</scope>
    <source>
        <strain evidence="4">HL-2020</strain>
        <tissue evidence="4">Leaf</tissue>
    </source>
</reference>
<dbReference type="FunFam" id="1.25.40.10:FF:000285">
    <property type="entry name" value="Pentatricopeptide repeat-containing protein, chloroplastic"/>
    <property type="match status" value="1"/>
</dbReference>
<feature type="compositionally biased region" description="Basic residues" evidence="3">
    <location>
        <begin position="47"/>
        <end position="62"/>
    </location>
</feature>
<dbReference type="Pfam" id="PF13041">
    <property type="entry name" value="PPR_2"/>
    <property type="match status" value="1"/>
</dbReference>
<name>A0A835M5C2_9MAGN</name>
<feature type="repeat" description="PPR" evidence="2">
    <location>
        <begin position="373"/>
        <end position="407"/>
    </location>
</feature>
<comment type="caution">
    <text evidence="4">The sequence shown here is derived from an EMBL/GenBank/DDBJ whole genome shotgun (WGS) entry which is preliminary data.</text>
</comment>
<evidence type="ECO:0000256" key="2">
    <source>
        <dbReference type="PROSITE-ProRule" id="PRU00708"/>
    </source>
</evidence>
<feature type="compositionally biased region" description="Pro residues" evidence="3">
    <location>
        <begin position="31"/>
        <end position="46"/>
    </location>
</feature>
<organism evidence="4 5">
    <name type="scientific">Coptis chinensis</name>
    <dbReference type="NCBI Taxonomy" id="261450"/>
    <lineage>
        <taxon>Eukaryota</taxon>
        <taxon>Viridiplantae</taxon>
        <taxon>Streptophyta</taxon>
        <taxon>Embryophyta</taxon>
        <taxon>Tracheophyta</taxon>
        <taxon>Spermatophyta</taxon>
        <taxon>Magnoliopsida</taxon>
        <taxon>Ranunculales</taxon>
        <taxon>Ranunculaceae</taxon>
        <taxon>Coptidoideae</taxon>
        <taxon>Coptis</taxon>
    </lineage>
</organism>
<evidence type="ECO:0000256" key="3">
    <source>
        <dbReference type="SAM" id="MobiDB-lite"/>
    </source>
</evidence>
<dbReference type="InterPro" id="IPR011990">
    <property type="entry name" value="TPR-like_helical_dom_sf"/>
</dbReference>
<dbReference type="InterPro" id="IPR002885">
    <property type="entry name" value="PPR_rpt"/>
</dbReference>
<evidence type="ECO:0000313" key="4">
    <source>
        <dbReference type="EMBL" id="KAF9619765.1"/>
    </source>
</evidence>
<dbReference type="GO" id="GO:0009451">
    <property type="term" value="P:RNA modification"/>
    <property type="evidence" value="ECO:0007669"/>
    <property type="project" value="InterPro"/>
</dbReference>
<dbReference type="Pfam" id="PF01535">
    <property type="entry name" value="PPR"/>
    <property type="match status" value="5"/>
</dbReference>
<sequence>MIILNSSLKPSYSKPTSIITLHKPNKPIHIPSPPLQNLPLLQNPPKPKIHLKSTHPLNKNKKQNNYSIHDTEAASAADILRLMDVLKLSIPHDVYAYLIKECTHLRDAETGEQVHTHMTKSGHGLTLLLANRLLFMYVSCGSLDSARELFDKMIVKDSISWAIMIAGCVENEEYLEALTLFRYKQMGYQCYESSKESMWGLVVDYILRACVGVGDYEVGKQVHGLVLKMNCFSDDVFLGSLFINFYGKLGCVRSARCVFDNMRLRDTVIWTTMIVVYSREEHFQDVLEVFREMGRVGSKKNNFTLSSVIRACGRLGDELSGRQIHGNAIRIGVESDQFVQCSLVDMYGKCGLVKDARKVFELTKVTGSKKRRNDVCWNAMLTGYTQNGFYNDAIKFLYQMKSAGVQPPESILNQVRLDCGI</sequence>
<feature type="region of interest" description="Disordered" evidence="3">
    <location>
        <begin position="31"/>
        <end position="65"/>
    </location>
</feature>
<dbReference type="Proteomes" id="UP000631114">
    <property type="component" value="Unassembled WGS sequence"/>
</dbReference>
<dbReference type="PANTHER" id="PTHR24015">
    <property type="entry name" value="OS07G0578800 PROTEIN-RELATED"/>
    <property type="match status" value="1"/>
</dbReference>
<dbReference type="EMBL" id="JADFTS010000002">
    <property type="protein sequence ID" value="KAF9619765.1"/>
    <property type="molecule type" value="Genomic_DNA"/>
</dbReference>